<comment type="caution">
    <text evidence="3">The sequence shown here is derived from an EMBL/GenBank/DDBJ whole genome shotgun (WGS) entry which is preliminary data.</text>
</comment>
<feature type="region of interest" description="Disordered" evidence="1">
    <location>
        <begin position="120"/>
        <end position="147"/>
    </location>
</feature>
<accession>A0A9P5SHM7</accession>
<keyword evidence="2" id="KW-1133">Transmembrane helix</keyword>
<feature type="region of interest" description="Disordered" evidence="1">
    <location>
        <begin position="422"/>
        <end position="441"/>
    </location>
</feature>
<dbReference type="EMBL" id="JAAAUY010000617">
    <property type="protein sequence ID" value="KAF9327889.1"/>
    <property type="molecule type" value="Genomic_DNA"/>
</dbReference>
<feature type="transmembrane region" description="Helical" evidence="2">
    <location>
        <begin position="448"/>
        <end position="469"/>
    </location>
</feature>
<evidence type="ECO:0008006" key="5">
    <source>
        <dbReference type="Google" id="ProtNLM"/>
    </source>
</evidence>
<keyword evidence="2" id="KW-0472">Membrane</keyword>
<dbReference type="PANTHER" id="PTHR23244:SF471">
    <property type="entry name" value="GUANINE NUCLEOTIDE-BINDING PROTEIN SUBUNIT BETA 1-RELATED"/>
    <property type="match status" value="1"/>
</dbReference>
<name>A0A9P5SHM7_9FUNG</name>
<feature type="compositionally biased region" description="Low complexity" evidence="1">
    <location>
        <begin position="625"/>
        <end position="636"/>
    </location>
</feature>
<dbReference type="PANTHER" id="PTHR23244">
    <property type="entry name" value="KELCH REPEAT DOMAIN"/>
    <property type="match status" value="1"/>
</dbReference>
<evidence type="ECO:0000313" key="3">
    <source>
        <dbReference type="EMBL" id="KAF9327889.1"/>
    </source>
</evidence>
<dbReference type="Pfam" id="PF24681">
    <property type="entry name" value="Kelch_KLHDC2_KLHL20_DRC7"/>
    <property type="match status" value="1"/>
</dbReference>
<feature type="region of interest" description="Disordered" evidence="1">
    <location>
        <begin position="572"/>
        <end position="636"/>
    </location>
</feature>
<sequence length="656" mass="68902">MAPHPVGGFAICNTGNALHIQGGVAYADSGTFLTTTNQHFRLDLSQPFSYTSSPPQPPTWANMTSDYSPFQRFHAGACATERDAFLTVGNADADATGDGAGFMRAYRFSKGTWSVVNQAVSGASSPDGNNNNGKSKDNQGGGAGAGAGAGAGRTMVAFAMATNTSTPLSGPTRSALGVVIGGGWLPPRSSSSSVLQSALATDLVNLATEIDIAGFLLGESSVGSMTWTVTPNAGHNGNNANTNLGPLAGSRVIILPGGTKAVVLGGVTSGGRGQNNGLSFANMPIVDLTTGAVTIQRAEKGITNDIPTPRYGHCAALSADGNSIYMFGGALINGDKLTNDLYQLDLRTWRWLAPWNNKGSAPPPVRDHQCIIVGEQLLSVLGFNSNQAPASSGPAAAGSTIPPTPNINVFSTTGLSWTNQFTPLPDIGRPPPPPNVPTDGSNGKVSGVGIAFGVIFGLAFVGVIAYLIWSHRRKQQRKRDNLLLLEMQEKKKLEEKQAKEQKQQTANSHAGHGEEADVNSYYNSQYGQQQPTSAPLNYYADAPLPSTPPTAHLYSAPYPMPTAHDPFQNPVHHQPPASHANNPYYTQANGARNPFESQSAGNSPHFMPEEIGHNANYKVPVPSTNNNNNNGQYHNNLVVAGAGDKTSFIEPSSSYR</sequence>
<protein>
    <recommendedName>
        <fullName evidence="5">Galactose oxidase</fullName>
    </recommendedName>
</protein>
<keyword evidence="2" id="KW-0812">Transmembrane</keyword>
<evidence type="ECO:0000256" key="1">
    <source>
        <dbReference type="SAM" id="MobiDB-lite"/>
    </source>
</evidence>
<dbReference type="SUPFAM" id="SSF117281">
    <property type="entry name" value="Kelch motif"/>
    <property type="match status" value="1"/>
</dbReference>
<feature type="compositionally biased region" description="Polar residues" evidence="1">
    <location>
        <begin position="579"/>
        <end position="602"/>
    </location>
</feature>
<dbReference type="AlphaFoldDB" id="A0A9P5SHM7"/>
<proteinExistence type="predicted"/>
<reference evidence="3" key="1">
    <citation type="journal article" date="2020" name="Fungal Divers.">
        <title>Resolving the Mortierellaceae phylogeny through synthesis of multi-gene phylogenetics and phylogenomics.</title>
        <authorList>
            <person name="Vandepol N."/>
            <person name="Liber J."/>
            <person name="Desiro A."/>
            <person name="Na H."/>
            <person name="Kennedy M."/>
            <person name="Barry K."/>
            <person name="Grigoriev I.V."/>
            <person name="Miller A.N."/>
            <person name="O'Donnell K."/>
            <person name="Stajich J.E."/>
            <person name="Bonito G."/>
        </authorList>
    </citation>
    <scope>NUCLEOTIDE SEQUENCE</scope>
    <source>
        <strain evidence="3">NVP1</strain>
    </source>
</reference>
<gene>
    <name evidence="3" type="ORF">BG006_008860</name>
</gene>
<evidence type="ECO:0000313" key="4">
    <source>
        <dbReference type="Proteomes" id="UP000696485"/>
    </source>
</evidence>
<keyword evidence="4" id="KW-1185">Reference proteome</keyword>
<evidence type="ECO:0000256" key="2">
    <source>
        <dbReference type="SAM" id="Phobius"/>
    </source>
</evidence>
<dbReference type="Proteomes" id="UP000696485">
    <property type="component" value="Unassembled WGS sequence"/>
</dbReference>
<organism evidence="3 4">
    <name type="scientific">Podila minutissima</name>
    <dbReference type="NCBI Taxonomy" id="64525"/>
    <lineage>
        <taxon>Eukaryota</taxon>
        <taxon>Fungi</taxon>
        <taxon>Fungi incertae sedis</taxon>
        <taxon>Mucoromycota</taxon>
        <taxon>Mortierellomycotina</taxon>
        <taxon>Mortierellomycetes</taxon>
        <taxon>Mortierellales</taxon>
        <taxon>Mortierellaceae</taxon>
        <taxon>Podila</taxon>
    </lineage>
</organism>
<feature type="region of interest" description="Disordered" evidence="1">
    <location>
        <begin position="494"/>
        <end position="515"/>
    </location>
</feature>
<dbReference type="InterPro" id="IPR015915">
    <property type="entry name" value="Kelch-typ_b-propeller"/>
</dbReference>
<dbReference type="Gene3D" id="2.120.10.80">
    <property type="entry name" value="Kelch-type beta propeller"/>
    <property type="match status" value="1"/>
</dbReference>